<evidence type="ECO:0000256" key="6">
    <source>
        <dbReference type="ARBA" id="ARBA00030030"/>
    </source>
</evidence>
<evidence type="ECO:0000313" key="8">
    <source>
        <dbReference type="EMBL" id="SCV04540.1"/>
    </source>
</evidence>
<dbReference type="PANTHER" id="PTHR13522">
    <property type="entry name" value="U6 SNRNA PHOSPHODIESTERASE 1"/>
    <property type="match status" value="1"/>
</dbReference>
<dbReference type="GO" id="GO:0016829">
    <property type="term" value="F:lyase activity"/>
    <property type="evidence" value="ECO:0007669"/>
    <property type="project" value="UniProtKB-KW"/>
</dbReference>
<evidence type="ECO:0000256" key="4">
    <source>
        <dbReference type="ARBA" id="ARBA00023242"/>
    </source>
</evidence>
<evidence type="ECO:0000256" key="2">
    <source>
        <dbReference type="ARBA" id="ARBA00022801"/>
    </source>
</evidence>
<dbReference type="Gene3D" id="3.90.1140.10">
    <property type="entry name" value="Cyclic phosphodiesterase"/>
    <property type="match status" value="1"/>
</dbReference>
<reference evidence="9" key="1">
    <citation type="submission" date="2016-03" db="EMBL/GenBank/DDBJ databases">
        <authorList>
            <person name="Devillers H."/>
        </authorList>
    </citation>
    <scope>NUCLEOTIDE SEQUENCE [LARGE SCALE GENOMIC DNA]</scope>
</reference>
<name>A0A1G4KJ74_9SACH</name>
<dbReference type="GO" id="GO:0005634">
    <property type="term" value="C:nucleus"/>
    <property type="evidence" value="ECO:0007669"/>
    <property type="project" value="TreeGrafter"/>
</dbReference>
<keyword evidence="3" id="KW-0456">Lyase</keyword>
<dbReference type="GO" id="GO:0000175">
    <property type="term" value="F:3'-5'-RNA exonuclease activity"/>
    <property type="evidence" value="ECO:0007669"/>
    <property type="project" value="TreeGrafter"/>
</dbReference>
<keyword evidence="4" id="KW-0539">Nucleus</keyword>
<dbReference type="PANTHER" id="PTHR13522:SF3">
    <property type="entry name" value="U6 SNRNA PHOSPHODIESTERASE 1"/>
    <property type="match status" value="1"/>
</dbReference>
<proteinExistence type="predicted"/>
<dbReference type="OrthoDB" id="49151at2759"/>
<dbReference type="Proteomes" id="UP000191024">
    <property type="component" value="Chromosome H"/>
</dbReference>
<dbReference type="AlphaFoldDB" id="A0A1G4KJ74"/>
<evidence type="ECO:0000256" key="5">
    <source>
        <dbReference type="ARBA" id="ARBA00029543"/>
    </source>
</evidence>
<accession>A0A1G4KJ74</accession>
<organism evidence="8 9">
    <name type="scientific">Lachancea mirantina</name>
    <dbReference type="NCBI Taxonomy" id="1230905"/>
    <lineage>
        <taxon>Eukaryota</taxon>
        <taxon>Fungi</taxon>
        <taxon>Dikarya</taxon>
        <taxon>Ascomycota</taxon>
        <taxon>Saccharomycotina</taxon>
        <taxon>Saccharomycetes</taxon>
        <taxon>Saccharomycetales</taxon>
        <taxon>Saccharomycetaceae</taxon>
        <taxon>Lachancea</taxon>
    </lineage>
</organism>
<dbReference type="GO" id="GO:0034477">
    <property type="term" value="P:U6 snRNA 3'-end processing"/>
    <property type="evidence" value="ECO:0007669"/>
    <property type="project" value="InterPro"/>
</dbReference>
<gene>
    <name evidence="8" type="ORF">LAMI_0H16952G</name>
</gene>
<evidence type="ECO:0000256" key="1">
    <source>
        <dbReference type="ARBA" id="ARBA00022722"/>
    </source>
</evidence>
<evidence type="ECO:0000256" key="7">
    <source>
        <dbReference type="SAM" id="MobiDB-lite"/>
    </source>
</evidence>
<dbReference type="Pfam" id="PF09749">
    <property type="entry name" value="HVSL"/>
    <property type="match status" value="1"/>
</dbReference>
<evidence type="ECO:0000313" key="9">
    <source>
        <dbReference type="Proteomes" id="UP000191024"/>
    </source>
</evidence>
<dbReference type="STRING" id="1230905.A0A1G4KJ74"/>
<sequence length="286" mass="32203">MELLQSNYTNNSSSSGSEDENSGETIRSEPLPKPFEVFDKYQITPNVKKYITNAEMNFTKGRWTSFVFIEFRNNATQRAALDKLLPRINELLRPVDVEFKSLYTSELGSPQPLHISLSSNIEFSTSAELDRFSRMLTVELRQKLTKGFDVAFGPQLRVHANSDKTALFLTMECVDTVRCNQISLISSVVHEAVDYCAAEEPNSKNMGKLDPALAHMSVGIDTTSRATRNSTLRGGSWSDFFGLKLTEVNTALASLYLDADFLRMFQFHCGGVKITKQRANIWVPFE</sequence>
<evidence type="ECO:0000256" key="3">
    <source>
        <dbReference type="ARBA" id="ARBA00023239"/>
    </source>
</evidence>
<keyword evidence="2" id="KW-0378">Hydrolase</keyword>
<keyword evidence="9" id="KW-1185">Reference proteome</keyword>
<protein>
    <recommendedName>
        <fullName evidence="5">U6 snRNA phosphodiesterase 1</fullName>
    </recommendedName>
    <alternativeName>
        <fullName evidence="6">3'-5' RNA exonuclease USB1</fullName>
    </alternativeName>
</protein>
<dbReference type="EMBL" id="LT598468">
    <property type="protein sequence ID" value="SCV04540.1"/>
    <property type="molecule type" value="Genomic_DNA"/>
</dbReference>
<keyword evidence="1" id="KW-0540">Nuclease</keyword>
<dbReference type="InterPro" id="IPR027521">
    <property type="entry name" value="Usb1"/>
</dbReference>
<feature type="region of interest" description="Disordered" evidence="7">
    <location>
        <begin position="1"/>
        <end position="30"/>
    </location>
</feature>